<evidence type="ECO:0000313" key="1">
    <source>
        <dbReference type="EMBL" id="KAJ0976160.1"/>
    </source>
</evidence>
<dbReference type="OrthoDB" id="786958at2759"/>
<proteinExistence type="predicted"/>
<organism evidence="1 2">
    <name type="scientific">Dioscorea zingiberensis</name>
    <dbReference type="NCBI Taxonomy" id="325984"/>
    <lineage>
        <taxon>Eukaryota</taxon>
        <taxon>Viridiplantae</taxon>
        <taxon>Streptophyta</taxon>
        <taxon>Embryophyta</taxon>
        <taxon>Tracheophyta</taxon>
        <taxon>Spermatophyta</taxon>
        <taxon>Magnoliopsida</taxon>
        <taxon>Liliopsida</taxon>
        <taxon>Dioscoreales</taxon>
        <taxon>Dioscoreaceae</taxon>
        <taxon>Dioscorea</taxon>
    </lineage>
</organism>
<dbReference type="AlphaFoldDB" id="A0A9D5CMR8"/>
<evidence type="ECO:0000313" key="2">
    <source>
        <dbReference type="Proteomes" id="UP001085076"/>
    </source>
</evidence>
<dbReference type="EMBL" id="JAGGNH010000004">
    <property type="protein sequence ID" value="KAJ0976160.1"/>
    <property type="molecule type" value="Genomic_DNA"/>
</dbReference>
<dbReference type="Proteomes" id="UP001085076">
    <property type="component" value="Miscellaneous, Linkage group lg04"/>
</dbReference>
<reference evidence="1" key="1">
    <citation type="submission" date="2021-03" db="EMBL/GenBank/DDBJ databases">
        <authorList>
            <person name="Li Z."/>
            <person name="Yang C."/>
        </authorList>
    </citation>
    <scope>NUCLEOTIDE SEQUENCE</scope>
    <source>
        <strain evidence="1">Dzin_1.0</strain>
        <tissue evidence="1">Leaf</tissue>
    </source>
</reference>
<accession>A0A9D5CMR8</accession>
<keyword evidence="2" id="KW-1185">Reference proteome</keyword>
<name>A0A9D5CMR8_9LILI</name>
<comment type="caution">
    <text evidence="1">The sequence shown here is derived from an EMBL/GenBank/DDBJ whole genome shotgun (WGS) entry which is preliminary data.</text>
</comment>
<gene>
    <name evidence="1" type="ORF">J5N97_018125</name>
</gene>
<sequence length="79" mass="8674">MVLEIDPAGAFYSQLSSVMPLKSDDSLYLMEALSRSHQEAGLMVATQSPKLEEYFLGCGPDMGANNDRSCSAMKFISQY</sequence>
<reference evidence="1" key="2">
    <citation type="journal article" date="2022" name="Hortic Res">
        <title>The genome of Dioscorea zingiberensis sheds light on the biosynthesis, origin and evolution of the medicinally important diosgenin saponins.</title>
        <authorList>
            <person name="Li Y."/>
            <person name="Tan C."/>
            <person name="Li Z."/>
            <person name="Guo J."/>
            <person name="Li S."/>
            <person name="Chen X."/>
            <person name="Wang C."/>
            <person name="Dai X."/>
            <person name="Yang H."/>
            <person name="Song W."/>
            <person name="Hou L."/>
            <person name="Xu J."/>
            <person name="Tong Z."/>
            <person name="Xu A."/>
            <person name="Yuan X."/>
            <person name="Wang W."/>
            <person name="Yang Q."/>
            <person name="Chen L."/>
            <person name="Sun Z."/>
            <person name="Wang K."/>
            <person name="Pan B."/>
            <person name="Chen J."/>
            <person name="Bao Y."/>
            <person name="Liu F."/>
            <person name="Qi X."/>
            <person name="Gang D.R."/>
            <person name="Wen J."/>
            <person name="Li J."/>
        </authorList>
    </citation>
    <scope>NUCLEOTIDE SEQUENCE</scope>
    <source>
        <strain evidence="1">Dzin_1.0</strain>
    </source>
</reference>
<protein>
    <submittedName>
        <fullName evidence="1">Uncharacterized protein</fullName>
    </submittedName>
</protein>